<dbReference type="PANTHER" id="PTHR24421:SF10">
    <property type="entry name" value="NITRATE_NITRITE SENSOR PROTEIN NARQ"/>
    <property type="match status" value="1"/>
</dbReference>
<feature type="transmembrane region" description="Helical" evidence="10">
    <location>
        <begin position="64"/>
        <end position="94"/>
    </location>
</feature>
<keyword evidence="10" id="KW-0812">Transmembrane</keyword>
<protein>
    <recommendedName>
        <fullName evidence="2">histidine kinase</fullName>
        <ecNumber evidence="2">2.7.13.3</ecNumber>
    </recommendedName>
</protein>
<keyword evidence="4" id="KW-0808">Transferase</keyword>
<feature type="transmembrane region" description="Helical" evidence="10">
    <location>
        <begin position="40"/>
        <end position="58"/>
    </location>
</feature>
<sequence length="400" mass="42103">MRPLRFPAGVTPALEMLGLVLLYALDLAVSWDYSATPAWLDPRAVPLLGLAVYVPLLWRRKRPLLVLALSVLASIGVSLLVPHTVLMLGPFVALYSAARYTKLRPAYAGLGMALVLVVVNVLAQLELVGPQDAGQLILVSGLLGTMMTVAAFAAGRWGRSAARQRRIQAQLAAADERSRIARELHDVVAHSVSLMLLQAAGAARLLQSDPERARTALGHVDELGGQAIAELRRMLGLLVPSDSGGTEAAARRLEELPDLLRQLRAAGRDVVLEVDGEPAALPDDAGAAAFRVVQEALTNAAKYADPQGPVEVRLNWSDAGLGLTVRSHGSRAGTGRPAGTGHGIGGMRQRAASVGGTLEAGTTPDGGFLVSASFPAAGRASARGRRHHWRPRLARAGGRS</sequence>
<dbReference type="EMBL" id="BRVS01000013">
    <property type="protein sequence ID" value="GLB68224.1"/>
    <property type="molecule type" value="Genomic_DNA"/>
</dbReference>
<keyword evidence="6" id="KW-0418">Kinase</keyword>
<dbReference type="Pfam" id="PF07730">
    <property type="entry name" value="HisKA_3"/>
    <property type="match status" value="1"/>
</dbReference>
<evidence type="ECO:0000256" key="4">
    <source>
        <dbReference type="ARBA" id="ARBA00022679"/>
    </source>
</evidence>
<evidence type="ECO:0000313" key="14">
    <source>
        <dbReference type="EMBL" id="GLB68224.1"/>
    </source>
</evidence>
<proteinExistence type="predicted"/>
<keyword evidence="5" id="KW-0547">Nucleotide-binding</keyword>
<evidence type="ECO:0000256" key="7">
    <source>
        <dbReference type="ARBA" id="ARBA00022840"/>
    </source>
</evidence>
<evidence type="ECO:0000256" key="6">
    <source>
        <dbReference type="ARBA" id="ARBA00022777"/>
    </source>
</evidence>
<dbReference type="EC" id="2.7.13.3" evidence="2"/>
<evidence type="ECO:0000256" key="10">
    <source>
        <dbReference type="SAM" id="Phobius"/>
    </source>
</evidence>
<feature type="domain" description="Signal transduction histidine kinase subgroup 3 dimerisation and phosphoacceptor" evidence="12">
    <location>
        <begin position="176"/>
        <end position="242"/>
    </location>
</feature>
<organism evidence="14 15">
    <name type="scientific">Arthrobacter mangrovi</name>
    <dbReference type="NCBI Taxonomy" id="2966350"/>
    <lineage>
        <taxon>Bacteria</taxon>
        <taxon>Bacillati</taxon>
        <taxon>Actinomycetota</taxon>
        <taxon>Actinomycetes</taxon>
        <taxon>Micrococcales</taxon>
        <taxon>Micrococcaceae</taxon>
        <taxon>Arthrobacter</taxon>
    </lineage>
</organism>
<dbReference type="SUPFAM" id="SSF55874">
    <property type="entry name" value="ATPase domain of HSP90 chaperone/DNA topoisomerase II/histidine kinase"/>
    <property type="match status" value="1"/>
</dbReference>
<dbReference type="Pfam" id="PF23539">
    <property type="entry name" value="DUF7134"/>
    <property type="match status" value="1"/>
</dbReference>
<evidence type="ECO:0000256" key="8">
    <source>
        <dbReference type="ARBA" id="ARBA00023012"/>
    </source>
</evidence>
<dbReference type="PANTHER" id="PTHR24421">
    <property type="entry name" value="NITRATE/NITRITE SENSOR PROTEIN NARX-RELATED"/>
    <property type="match status" value="1"/>
</dbReference>
<evidence type="ECO:0000256" key="3">
    <source>
        <dbReference type="ARBA" id="ARBA00022553"/>
    </source>
</evidence>
<feature type="transmembrane region" description="Helical" evidence="10">
    <location>
        <begin position="137"/>
        <end position="157"/>
    </location>
</feature>
<name>A0ABQ5MW81_9MICC</name>
<feature type="compositionally biased region" description="Gly residues" evidence="9">
    <location>
        <begin position="336"/>
        <end position="346"/>
    </location>
</feature>
<evidence type="ECO:0000259" key="11">
    <source>
        <dbReference type="Pfam" id="PF02518"/>
    </source>
</evidence>
<keyword evidence="10" id="KW-0472">Membrane</keyword>
<feature type="domain" description="DUF7134" evidence="13">
    <location>
        <begin position="28"/>
        <end position="159"/>
    </location>
</feature>
<feature type="domain" description="Histidine kinase/HSP90-like ATPase" evidence="11">
    <location>
        <begin position="289"/>
        <end position="376"/>
    </location>
</feature>
<dbReference type="Pfam" id="PF02518">
    <property type="entry name" value="HATPase_c"/>
    <property type="match status" value="1"/>
</dbReference>
<feature type="region of interest" description="Disordered" evidence="9">
    <location>
        <begin position="325"/>
        <end position="348"/>
    </location>
</feature>
<evidence type="ECO:0000256" key="9">
    <source>
        <dbReference type="SAM" id="MobiDB-lite"/>
    </source>
</evidence>
<dbReference type="InterPro" id="IPR050482">
    <property type="entry name" value="Sensor_HK_TwoCompSys"/>
</dbReference>
<gene>
    <name evidence="14" type="ORF">AHIS1636_26660</name>
</gene>
<dbReference type="InterPro" id="IPR003594">
    <property type="entry name" value="HATPase_dom"/>
</dbReference>
<dbReference type="Proteomes" id="UP001209654">
    <property type="component" value="Unassembled WGS sequence"/>
</dbReference>
<dbReference type="Gene3D" id="3.30.565.10">
    <property type="entry name" value="Histidine kinase-like ATPase, C-terminal domain"/>
    <property type="match status" value="1"/>
</dbReference>
<keyword evidence="10" id="KW-1133">Transmembrane helix</keyword>
<keyword evidence="8" id="KW-0902">Two-component regulatory system</keyword>
<evidence type="ECO:0000256" key="5">
    <source>
        <dbReference type="ARBA" id="ARBA00022741"/>
    </source>
</evidence>
<evidence type="ECO:0000256" key="2">
    <source>
        <dbReference type="ARBA" id="ARBA00012438"/>
    </source>
</evidence>
<feature type="transmembrane region" description="Helical" evidence="10">
    <location>
        <begin position="6"/>
        <end position="28"/>
    </location>
</feature>
<keyword evidence="15" id="KW-1185">Reference proteome</keyword>
<comment type="catalytic activity">
    <reaction evidence="1">
        <text>ATP + protein L-histidine = ADP + protein N-phospho-L-histidine.</text>
        <dbReference type="EC" id="2.7.13.3"/>
    </reaction>
</comment>
<dbReference type="InterPro" id="IPR036890">
    <property type="entry name" value="HATPase_C_sf"/>
</dbReference>
<dbReference type="CDD" id="cd16917">
    <property type="entry name" value="HATPase_UhpB-NarQ-NarX-like"/>
    <property type="match status" value="1"/>
</dbReference>
<feature type="region of interest" description="Disordered" evidence="9">
    <location>
        <begin position="379"/>
        <end position="400"/>
    </location>
</feature>
<evidence type="ECO:0000259" key="12">
    <source>
        <dbReference type="Pfam" id="PF07730"/>
    </source>
</evidence>
<feature type="transmembrane region" description="Helical" evidence="10">
    <location>
        <begin position="106"/>
        <end position="125"/>
    </location>
</feature>
<dbReference type="InterPro" id="IPR055558">
    <property type="entry name" value="DUF7134"/>
</dbReference>
<accession>A0ABQ5MW81</accession>
<dbReference type="RefSeq" id="WP_264796320.1">
    <property type="nucleotide sequence ID" value="NZ_BRVS01000013.1"/>
</dbReference>
<reference evidence="14 15" key="1">
    <citation type="journal article" date="2023" name="Int. J. Syst. Evol. Microbiol.">
        <title>Arthrobacter mangrovi sp. nov., an actinobacterium isolated from the rhizosphere of a mangrove.</title>
        <authorList>
            <person name="Hamada M."/>
            <person name="Saitou S."/>
            <person name="Enomoto N."/>
            <person name="Nanri K."/>
            <person name="Hidaka K."/>
            <person name="Miura T."/>
            <person name="Tamura T."/>
        </authorList>
    </citation>
    <scope>NUCLEOTIDE SEQUENCE [LARGE SCALE GENOMIC DNA]</scope>
    <source>
        <strain evidence="14 15">NBRC 112813</strain>
    </source>
</reference>
<keyword evidence="3" id="KW-0597">Phosphoprotein</keyword>
<evidence type="ECO:0000259" key="13">
    <source>
        <dbReference type="Pfam" id="PF23539"/>
    </source>
</evidence>
<dbReference type="InterPro" id="IPR011712">
    <property type="entry name" value="Sig_transdc_His_kin_sub3_dim/P"/>
</dbReference>
<dbReference type="Gene3D" id="1.20.5.1930">
    <property type="match status" value="1"/>
</dbReference>
<comment type="caution">
    <text evidence="14">The sequence shown here is derived from an EMBL/GenBank/DDBJ whole genome shotgun (WGS) entry which is preliminary data.</text>
</comment>
<evidence type="ECO:0000313" key="15">
    <source>
        <dbReference type="Proteomes" id="UP001209654"/>
    </source>
</evidence>
<keyword evidence="7" id="KW-0067">ATP-binding</keyword>
<feature type="compositionally biased region" description="Basic residues" evidence="9">
    <location>
        <begin position="382"/>
        <end position="393"/>
    </location>
</feature>
<evidence type="ECO:0000256" key="1">
    <source>
        <dbReference type="ARBA" id="ARBA00000085"/>
    </source>
</evidence>